<evidence type="ECO:0000259" key="14">
    <source>
        <dbReference type="PROSITE" id="PS50878"/>
    </source>
</evidence>
<dbReference type="CDD" id="cd01647">
    <property type="entry name" value="RT_LTR"/>
    <property type="match status" value="1"/>
</dbReference>
<dbReference type="FunFam" id="3.30.70.270:FF:000026">
    <property type="entry name" value="Transposon Ty3-G Gag-Pol polyprotein"/>
    <property type="match status" value="1"/>
</dbReference>
<keyword evidence="4" id="KW-0808">Transferase</keyword>
<dbReference type="Pfam" id="PF00665">
    <property type="entry name" value="rve"/>
    <property type="match status" value="1"/>
</dbReference>
<evidence type="ECO:0000256" key="9">
    <source>
        <dbReference type="ARBA" id="ARBA00022918"/>
    </source>
</evidence>
<dbReference type="FunFam" id="3.30.420.10:FF:000063">
    <property type="entry name" value="Retrovirus-related Pol polyprotein from transposon 297-like Protein"/>
    <property type="match status" value="1"/>
</dbReference>
<dbReference type="Gene3D" id="4.10.60.10">
    <property type="entry name" value="Zinc finger, CCHC-type"/>
    <property type="match status" value="1"/>
</dbReference>
<feature type="domain" description="Integrase catalytic" evidence="15">
    <location>
        <begin position="1019"/>
        <end position="1169"/>
    </location>
</feature>
<gene>
    <name evidence="17" type="primary">LOC116220493</name>
</gene>
<dbReference type="InterPro" id="IPR021109">
    <property type="entry name" value="Peptidase_aspartic_dom_sf"/>
</dbReference>
<dbReference type="SMART" id="SM00343">
    <property type="entry name" value="ZnF_C2HC"/>
    <property type="match status" value="2"/>
</dbReference>
<evidence type="ECO:0000313" key="16">
    <source>
        <dbReference type="Proteomes" id="UP000515152"/>
    </source>
</evidence>
<evidence type="ECO:0000256" key="6">
    <source>
        <dbReference type="ARBA" id="ARBA00022722"/>
    </source>
</evidence>
<dbReference type="Proteomes" id="UP000515152">
    <property type="component" value="Chromosome 1"/>
</dbReference>
<dbReference type="Gene3D" id="1.10.340.70">
    <property type="match status" value="1"/>
</dbReference>
<dbReference type="GO" id="GO:0015074">
    <property type="term" value="P:DNA integration"/>
    <property type="evidence" value="ECO:0007669"/>
    <property type="project" value="InterPro"/>
</dbReference>
<dbReference type="OrthoDB" id="775972at2759"/>
<dbReference type="InterPro" id="IPR043502">
    <property type="entry name" value="DNA/RNA_pol_sf"/>
</dbReference>
<evidence type="ECO:0000256" key="7">
    <source>
        <dbReference type="ARBA" id="ARBA00022759"/>
    </source>
</evidence>
<accession>A0A6P8F463</accession>
<dbReference type="PANTHER" id="PTHR37984:SF13">
    <property type="entry name" value="RIBONUCLEASE H"/>
    <property type="match status" value="1"/>
</dbReference>
<keyword evidence="9" id="KW-0695">RNA-directed DNA polymerase</keyword>
<dbReference type="InterPro" id="IPR041373">
    <property type="entry name" value="RT_RNaseH"/>
</dbReference>
<protein>
    <recommendedName>
        <fullName evidence="10">Gypsy retrotransposon integrase-like protein 1</fullName>
        <ecNumber evidence="3">2.7.7.49</ecNumber>
        <ecNumber evidence="2">3.1.26.4</ecNumber>
    </recommendedName>
</protein>
<dbReference type="Gene3D" id="3.30.70.270">
    <property type="match status" value="2"/>
</dbReference>
<dbReference type="FunFam" id="1.10.340.70:FF:000003">
    <property type="entry name" value="Protein CBG25708"/>
    <property type="match status" value="1"/>
</dbReference>
<evidence type="ECO:0000256" key="2">
    <source>
        <dbReference type="ARBA" id="ARBA00012180"/>
    </source>
</evidence>
<dbReference type="Pfam" id="PF00078">
    <property type="entry name" value="RVT_1"/>
    <property type="match status" value="1"/>
</dbReference>
<evidence type="ECO:0000256" key="8">
    <source>
        <dbReference type="ARBA" id="ARBA00022801"/>
    </source>
</evidence>
<sequence>MTTMMIGTLSTFDAKEQTWEEYCEVLDQFFEANGIDDGEKQRAILISVVGPATYKLMRNLVSPDKPSSKTFDQLKQVMKEHFNPKLSEMVQRYVFDSRSRQPTESVSAYVAELRRLAHDCNFGTTLEQRLRDRLVCGMNDDRIQRRLLSEIDLTFEKAFKIAVAAETASKNAQDLQKAAVACNSMKTEGKETRGEWRNKERDCYRCHGRHSAAECKFKDAKCHFCGRVGHIAKACRNKSKDDARPSETKAHRAERRARPQHRPHKSHNVCERQNDDDSSDDEEAFTLACLNTETSMQRIKPFEVNMEVNKKKVNFEIDTGCSVSIMNEKKFNEMWEENKRPKLNESKMSLKSYTGEKIKVVGVSEVKVNYAQQMKTLPLVVVKGTGPSLLGRGWLEALKLKWDEIKHVKTDAHELQEVLSKHEDVFKKELGMLKGMKATIRVSAEARPKFYRPRSVPYAMRAKVEEEIDRLLKEGIITPVKYAEWAAPIVPVLKPDGSIRICGDYKLTVNSASSLEQYPIPRVEDLFNTLARGTRFSKLDLSHAYQQIVMEDDSKKYLTINTHRGLFTYNRLPFGVSSAPAIFQRTMESLLQGLPRVAVYLDDILLTGRDTVEHLSTLDEVLRRLKEAGLRLRRSKCAFLQDQVEYLGHKIDAEGLHPVQSKVTAIEEAPPPTTVTELKAYLGLLNYYNKFLPNLATRLAPLHRLLRKDIQWTWKKEQEDAFCLSKQLLKSAKVLAHYSADKGLVLACDASPYGVGAVLSHIMEDGSEKPIGFMSRTLTPAEKRYSQLDKEGLAIIFGIKRFHKYIYGRRFTISTDHKPLISLFHEKKPVPQMGSPRVQRWAILLRAYEYNMVYKPGKDHANADALSRLPLPHTEEEDDTGQVLMLDVVEDPPITTAQVKQWTAKDEILSQVLLWCLNGWPKEVASMFKAYSQRRLELSVRDGCVLWGARVVVPKKGRATLLKHLHYTHPGISRMKGLARSYMWWPGMDADIEREVQSCHTCQENRKAPAAAPLHPWEWPETPWSRLHVDYAGPHLGRMFLIVIDAHSKWLDVYPTSNATSQVTIEKLRQCFSTHGLPQTIVSDNGTCFTSQEFESFLKQNGIQHITSAPFHPASNGLAERAVQTFKQGIKKTKGDTLETKIARFLFNYRITPQSTTGLSPAEMLMSRRLRSTLDLLLPDVKSKIQKKQLKQKAQHDLHSKWRSFSPGDDVYIRNYGHGPRWVPAVIEMNTGPVSYTVQTGDGRVMRRHVDQIRKRHASMTETSMPDMILEPMSLQVPENAAEALTRDSAVPASVGGEGSEPTETAQVHPPADPPDASADSPPVLRRSERTKKTPTHLRDFLK</sequence>
<proteinExistence type="inferred from homology"/>
<feature type="compositionally biased region" description="Basic and acidic residues" evidence="12">
    <location>
        <begin position="1326"/>
        <end position="1343"/>
    </location>
</feature>
<dbReference type="CDD" id="cd09274">
    <property type="entry name" value="RNase_HI_RT_Ty3"/>
    <property type="match status" value="1"/>
</dbReference>
<dbReference type="Gene3D" id="3.10.10.10">
    <property type="entry name" value="HIV Type 1 Reverse Transcriptase, subunit A, domain 1"/>
    <property type="match status" value="1"/>
</dbReference>
<evidence type="ECO:0000256" key="4">
    <source>
        <dbReference type="ARBA" id="ARBA00022679"/>
    </source>
</evidence>
<dbReference type="PROSITE" id="PS50994">
    <property type="entry name" value="INTEGRASE"/>
    <property type="match status" value="1"/>
</dbReference>
<dbReference type="InterPro" id="IPR043128">
    <property type="entry name" value="Rev_trsase/Diguanyl_cyclase"/>
</dbReference>
<name>A0A6P8F463_CLUHA</name>
<dbReference type="Gene3D" id="2.40.70.10">
    <property type="entry name" value="Acid Proteases"/>
    <property type="match status" value="1"/>
</dbReference>
<dbReference type="PROSITE" id="PS50158">
    <property type="entry name" value="ZF_CCHC"/>
    <property type="match status" value="1"/>
</dbReference>
<keyword evidence="8" id="KW-0378">Hydrolase</keyword>
<dbReference type="EC" id="3.1.26.4" evidence="2"/>
<evidence type="ECO:0000259" key="15">
    <source>
        <dbReference type="PROSITE" id="PS50994"/>
    </source>
</evidence>
<dbReference type="InterPro" id="IPR000477">
    <property type="entry name" value="RT_dom"/>
</dbReference>
<dbReference type="SUPFAM" id="SSF53098">
    <property type="entry name" value="Ribonuclease H-like"/>
    <property type="match status" value="1"/>
</dbReference>
<keyword evidence="5" id="KW-0548">Nucleotidyltransferase</keyword>
<dbReference type="PANTHER" id="PTHR37984">
    <property type="entry name" value="PROTEIN CBG26694"/>
    <property type="match status" value="1"/>
</dbReference>
<dbReference type="EC" id="2.7.7.49" evidence="3"/>
<evidence type="ECO:0000256" key="1">
    <source>
        <dbReference type="ARBA" id="ARBA00010879"/>
    </source>
</evidence>
<dbReference type="InterPro" id="IPR001584">
    <property type="entry name" value="Integrase_cat-core"/>
</dbReference>
<feature type="region of interest" description="Disordered" evidence="12">
    <location>
        <begin position="1289"/>
        <end position="1343"/>
    </location>
</feature>
<dbReference type="KEGG" id="char:116220493"/>
<feature type="region of interest" description="Disordered" evidence="12">
    <location>
        <begin position="236"/>
        <end position="280"/>
    </location>
</feature>
<evidence type="ECO:0000256" key="10">
    <source>
        <dbReference type="ARBA" id="ARBA00039658"/>
    </source>
</evidence>
<dbReference type="Pfam" id="PF17917">
    <property type="entry name" value="RT_RNaseH"/>
    <property type="match status" value="1"/>
</dbReference>
<dbReference type="InterPro" id="IPR050951">
    <property type="entry name" value="Retrovirus_Pol_polyprotein"/>
</dbReference>
<dbReference type="GO" id="GO:0008270">
    <property type="term" value="F:zinc ion binding"/>
    <property type="evidence" value="ECO:0007669"/>
    <property type="project" value="UniProtKB-KW"/>
</dbReference>
<evidence type="ECO:0000256" key="12">
    <source>
        <dbReference type="SAM" id="MobiDB-lite"/>
    </source>
</evidence>
<reference evidence="17" key="1">
    <citation type="submission" date="2025-08" db="UniProtKB">
        <authorList>
            <consortium name="RefSeq"/>
        </authorList>
    </citation>
    <scope>IDENTIFICATION</scope>
</reference>
<dbReference type="InterPro" id="IPR041588">
    <property type="entry name" value="Integrase_H2C2"/>
</dbReference>
<organism evidence="16 17">
    <name type="scientific">Clupea harengus</name>
    <name type="common">Atlantic herring</name>
    <dbReference type="NCBI Taxonomy" id="7950"/>
    <lineage>
        <taxon>Eukaryota</taxon>
        <taxon>Metazoa</taxon>
        <taxon>Chordata</taxon>
        <taxon>Craniata</taxon>
        <taxon>Vertebrata</taxon>
        <taxon>Euteleostomi</taxon>
        <taxon>Actinopterygii</taxon>
        <taxon>Neopterygii</taxon>
        <taxon>Teleostei</taxon>
        <taxon>Clupei</taxon>
        <taxon>Clupeiformes</taxon>
        <taxon>Clupeoidei</taxon>
        <taxon>Clupeidae</taxon>
        <taxon>Clupea</taxon>
    </lineage>
</organism>
<dbReference type="SUPFAM" id="SSF50630">
    <property type="entry name" value="Acid proteases"/>
    <property type="match status" value="1"/>
</dbReference>
<dbReference type="Gene3D" id="3.30.420.10">
    <property type="entry name" value="Ribonuclease H-like superfamily/Ribonuclease H"/>
    <property type="match status" value="1"/>
</dbReference>
<dbReference type="Pfam" id="PF17921">
    <property type="entry name" value="Integrase_H2C2"/>
    <property type="match status" value="1"/>
</dbReference>
<keyword evidence="11" id="KW-0863">Zinc-finger</keyword>
<evidence type="ECO:0000259" key="13">
    <source>
        <dbReference type="PROSITE" id="PS50158"/>
    </source>
</evidence>
<feature type="domain" description="Reverse transcriptase" evidence="14">
    <location>
        <begin position="473"/>
        <end position="651"/>
    </location>
</feature>
<dbReference type="RefSeq" id="XP_031423293.1">
    <property type="nucleotide sequence ID" value="XM_031567433.2"/>
</dbReference>
<dbReference type="GO" id="GO:0003676">
    <property type="term" value="F:nucleic acid binding"/>
    <property type="evidence" value="ECO:0007669"/>
    <property type="project" value="InterPro"/>
</dbReference>
<feature type="domain" description="CCHC-type" evidence="13">
    <location>
        <begin position="221"/>
        <end position="237"/>
    </location>
</feature>
<dbReference type="PROSITE" id="PS50878">
    <property type="entry name" value="RT_POL"/>
    <property type="match status" value="1"/>
</dbReference>
<keyword evidence="11" id="KW-0479">Metal-binding</keyword>
<evidence type="ECO:0000256" key="5">
    <source>
        <dbReference type="ARBA" id="ARBA00022695"/>
    </source>
</evidence>
<feature type="compositionally biased region" description="Basic residues" evidence="12">
    <location>
        <begin position="252"/>
        <end position="267"/>
    </location>
</feature>
<dbReference type="InterPro" id="IPR012337">
    <property type="entry name" value="RNaseH-like_sf"/>
</dbReference>
<keyword evidence="11" id="KW-0862">Zinc</keyword>
<comment type="similarity">
    <text evidence="1">Belongs to the beta type-B retroviral polymerase family. HERV class-II K(HML-2) pol subfamily.</text>
</comment>
<evidence type="ECO:0000256" key="3">
    <source>
        <dbReference type="ARBA" id="ARBA00012493"/>
    </source>
</evidence>
<keyword evidence="6" id="KW-0540">Nuclease</keyword>
<keyword evidence="7" id="KW-0255">Endonuclease</keyword>
<dbReference type="InterPro" id="IPR036397">
    <property type="entry name" value="RNaseH_sf"/>
</dbReference>
<keyword evidence="16" id="KW-1185">Reference proteome</keyword>
<dbReference type="GO" id="GO:0004523">
    <property type="term" value="F:RNA-DNA hybrid ribonuclease activity"/>
    <property type="evidence" value="ECO:0007669"/>
    <property type="project" value="UniProtKB-EC"/>
</dbReference>
<evidence type="ECO:0000313" key="17">
    <source>
        <dbReference type="RefSeq" id="XP_031423293.1"/>
    </source>
</evidence>
<dbReference type="InterPro" id="IPR001878">
    <property type="entry name" value="Znf_CCHC"/>
</dbReference>
<dbReference type="GeneID" id="116220493"/>
<evidence type="ECO:0000256" key="11">
    <source>
        <dbReference type="PROSITE-ProRule" id="PRU00047"/>
    </source>
</evidence>
<dbReference type="SUPFAM" id="SSF56672">
    <property type="entry name" value="DNA/RNA polymerases"/>
    <property type="match status" value="1"/>
</dbReference>
<feature type="compositionally biased region" description="Basic and acidic residues" evidence="12">
    <location>
        <begin position="238"/>
        <end position="251"/>
    </location>
</feature>